<dbReference type="Pfam" id="PF10698">
    <property type="entry name" value="DUF2505"/>
    <property type="match status" value="1"/>
</dbReference>
<dbReference type="AlphaFoldDB" id="A0A6S6P470"/>
<dbReference type="RefSeq" id="WP_185296132.1">
    <property type="nucleotide sequence ID" value="NZ_AP023287.1"/>
</dbReference>
<reference evidence="1 2" key="1">
    <citation type="submission" date="2020-07" db="EMBL/GenBank/DDBJ databases">
        <title>Complete genome sequence of Mycolicibacterium litorale like strain isolated from cardiac implantable electronic device infection.</title>
        <authorList>
            <person name="Fukano H."/>
            <person name="Miyama H."/>
            <person name="Hoshino Y."/>
        </authorList>
    </citation>
    <scope>NUCLEOTIDE SEQUENCE [LARGE SCALE GENOMIC DNA]</scope>
    <source>
        <strain evidence="1 2">NIIDNTM18</strain>
    </source>
</reference>
<accession>A0A6S6P470</accession>
<organism evidence="1 2">
    <name type="scientific">Mycolicibacterium litorale</name>
    <dbReference type="NCBI Taxonomy" id="758802"/>
    <lineage>
        <taxon>Bacteria</taxon>
        <taxon>Bacillati</taxon>
        <taxon>Actinomycetota</taxon>
        <taxon>Actinomycetes</taxon>
        <taxon>Mycobacteriales</taxon>
        <taxon>Mycobacteriaceae</taxon>
        <taxon>Mycolicibacterium</taxon>
    </lineage>
</organism>
<evidence type="ECO:0000313" key="2">
    <source>
        <dbReference type="Proteomes" id="UP000515734"/>
    </source>
</evidence>
<dbReference type="Proteomes" id="UP000515734">
    <property type="component" value="Chromosome"/>
</dbReference>
<evidence type="ECO:0000313" key="1">
    <source>
        <dbReference type="EMBL" id="BCI53454.1"/>
    </source>
</evidence>
<dbReference type="EMBL" id="AP023287">
    <property type="protein sequence ID" value="BCI53454.1"/>
    <property type="molecule type" value="Genomic_DNA"/>
</dbReference>
<sequence length="168" mass="17624">MSRSFDLAFESPVSVAQVLAALGDEGYWQARLASFGGGTATLTSLDAAASGVVTANITLSLLRDRLPRLVTQLHSGDLAMIRSERWTPMSDGHVRGDITAAVTGAPLSAAGRAELIPVEGGSRLTYSTTVTVNVPVVGGRIENYVCSRAADDISAIQQFTTEWVTAQA</sequence>
<proteinExistence type="predicted"/>
<dbReference type="InterPro" id="IPR019639">
    <property type="entry name" value="DUF2505"/>
</dbReference>
<gene>
    <name evidence="1" type="ORF">NIIDNTM18_27320</name>
</gene>
<protein>
    <recommendedName>
        <fullName evidence="3">DUF2505 domain-containing protein</fullName>
    </recommendedName>
</protein>
<name>A0A6S6P470_9MYCO</name>
<evidence type="ECO:0008006" key="3">
    <source>
        <dbReference type="Google" id="ProtNLM"/>
    </source>
</evidence>